<proteinExistence type="inferred from homology"/>
<dbReference type="Pfam" id="PF21093">
    <property type="entry name" value="Nup188_N-subdom_III"/>
    <property type="match status" value="1"/>
</dbReference>
<dbReference type="GO" id="GO:0044611">
    <property type="term" value="C:nuclear pore inner ring"/>
    <property type="evidence" value="ECO:0007669"/>
    <property type="project" value="TreeGrafter"/>
</dbReference>
<reference evidence="12 13" key="1">
    <citation type="journal article" date="2016" name="Proc. Natl. Acad. Sci. U.S.A.">
        <title>Comparative genomics of biotechnologically important yeasts.</title>
        <authorList>
            <person name="Riley R."/>
            <person name="Haridas S."/>
            <person name="Wolfe K.H."/>
            <person name="Lopes M.R."/>
            <person name="Hittinger C.T."/>
            <person name="Goeker M."/>
            <person name="Salamov A.A."/>
            <person name="Wisecaver J.H."/>
            <person name="Long T.M."/>
            <person name="Calvey C.H."/>
            <person name="Aerts A.L."/>
            <person name="Barry K.W."/>
            <person name="Choi C."/>
            <person name="Clum A."/>
            <person name="Coughlan A.Y."/>
            <person name="Deshpande S."/>
            <person name="Douglass A.P."/>
            <person name="Hanson S.J."/>
            <person name="Klenk H.-P."/>
            <person name="LaButti K.M."/>
            <person name="Lapidus A."/>
            <person name="Lindquist E.A."/>
            <person name="Lipzen A.M."/>
            <person name="Meier-Kolthoff J.P."/>
            <person name="Ohm R.A."/>
            <person name="Otillar R.P."/>
            <person name="Pangilinan J.L."/>
            <person name="Peng Y."/>
            <person name="Rokas A."/>
            <person name="Rosa C.A."/>
            <person name="Scheuner C."/>
            <person name="Sibirny A.A."/>
            <person name="Slot J.C."/>
            <person name="Stielow J.B."/>
            <person name="Sun H."/>
            <person name="Kurtzman C.P."/>
            <person name="Blackwell M."/>
            <person name="Grigoriev I.V."/>
            <person name="Jeffries T.W."/>
        </authorList>
    </citation>
    <scope>NUCLEOTIDE SEQUENCE [LARGE SCALE GENOMIC DNA]</scope>
    <source>
        <strain evidence="12 13">DSM 6958</strain>
    </source>
</reference>
<keyword evidence="5" id="KW-0811">Translocation</keyword>
<dbReference type="InterPro" id="IPR018864">
    <property type="entry name" value="Nucleoporin_Nup188_N"/>
</dbReference>
<evidence type="ECO:0000313" key="13">
    <source>
        <dbReference type="Proteomes" id="UP000095009"/>
    </source>
</evidence>
<dbReference type="InterPro" id="IPR048883">
    <property type="entry name" value="Nup188_N-subdom_III"/>
</dbReference>
<evidence type="ECO:0000256" key="9">
    <source>
        <dbReference type="ARBA" id="ARBA00040174"/>
    </source>
</evidence>
<dbReference type="EMBL" id="KV454408">
    <property type="protein sequence ID" value="ODQ66819.1"/>
    <property type="molecule type" value="Genomic_DNA"/>
</dbReference>
<dbReference type="GO" id="GO:0006606">
    <property type="term" value="P:protein import into nucleus"/>
    <property type="evidence" value="ECO:0007669"/>
    <property type="project" value="TreeGrafter"/>
</dbReference>
<evidence type="ECO:0000256" key="5">
    <source>
        <dbReference type="ARBA" id="ARBA00023010"/>
    </source>
</evidence>
<dbReference type="AlphaFoldDB" id="A0A1E3PN16"/>
<protein>
    <recommendedName>
        <fullName evidence="9">Nucleoporin NUP188</fullName>
    </recommendedName>
</protein>
<keyword evidence="3" id="KW-0509">mRNA transport</keyword>
<evidence type="ECO:0000256" key="6">
    <source>
        <dbReference type="ARBA" id="ARBA00023132"/>
    </source>
</evidence>
<evidence type="ECO:0000313" key="12">
    <source>
        <dbReference type="EMBL" id="ODQ66819.1"/>
    </source>
</evidence>
<comment type="similarity">
    <text evidence="8">Belongs to the Nup188 family.</text>
</comment>
<evidence type="ECO:0000256" key="3">
    <source>
        <dbReference type="ARBA" id="ARBA00022816"/>
    </source>
</evidence>
<keyword evidence="2" id="KW-0813">Transport</keyword>
<keyword evidence="13" id="KW-1185">Reference proteome</keyword>
<feature type="non-terminal residue" evidence="12">
    <location>
        <position position="849"/>
    </location>
</feature>
<dbReference type="PANTHER" id="PTHR31431">
    <property type="entry name" value="NUCLEOPORIN NUP188 HOMOLOG"/>
    <property type="match status" value="1"/>
</dbReference>
<comment type="subcellular location">
    <subcellularLocation>
        <location evidence="1">Nucleus</location>
        <location evidence="1">Nuclear pore complex</location>
    </subcellularLocation>
</comment>
<dbReference type="GO" id="GO:0006405">
    <property type="term" value="P:RNA export from nucleus"/>
    <property type="evidence" value="ECO:0007669"/>
    <property type="project" value="TreeGrafter"/>
</dbReference>
<dbReference type="InterPro" id="IPR044840">
    <property type="entry name" value="Nup188"/>
</dbReference>
<evidence type="ECO:0000259" key="10">
    <source>
        <dbReference type="Pfam" id="PF10487"/>
    </source>
</evidence>
<name>A0A1E3PN16_9ASCO</name>
<feature type="domain" description="Nucleoporin Nup188 N-terminal subdomain III" evidence="11">
    <location>
        <begin position="520"/>
        <end position="846"/>
    </location>
</feature>
<keyword evidence="4" id="KW-0653">Protein transport</keyword>
<evidence type="ECO:0000256" key="8">
    <source>
        <dbReference type="ARBA" id="ARBA00038387"/>
    </source>
</evidence>
<dbReference type="OrthoDB" id="102511at2759"/>
<dbReference type="Pfam" id="PF10487">
    <property type="entry name" value="Nup188_N"/>
    <property type="match status" value="1"/>
</dbReference>
<dbReference type="PANTHER" id="PTHR31431:SF1">
    <property type="entry name" value="NUCLEOPORIN NUP188"/>
    <property type="match status" value="1"/>
</dbReference>
<feature type="domain" description="Nucleoporin Nup188 N-terminal" evidence="10">
    <location>
        <begin position="38"/>
        <end position="464"/>
    </location>
</feature>
<dbReference type="GO" id="GO:0051028">
    <property type="term" value="P:mRNA transport"/>
    <property type="evidence" value="ECO:0007669"/>
    <property type="project" value="UniProtKB-KW"/>
</dbReference>
<accession>A0A1E3PN16</accession>
<sequence length="849" mass="94519">MPDLNVIKANGGSLAWSFEAAYYSLLPKNSSVLTIKCLDKFLSINIKRLINCFSTIPPPSDASKGVLESKSVTINGKAVTIDEGFKEDAETLSNLLDIDQIEAVRIVYLSNLKGVVKNKKLVYFSRKYFSECRYAIKLASLLFTINPQEGAATDLVNKYRIEILSERTFLLDLFSAIIETSSLEASRRHDNEDIITLESNEIRLRCIDLLQLTLTVIRHVPATKKDLENWVNVLEKTHLLELRDSSKTSSTLYALSVLITLAFIDLEQEFEESLGTSYINDVECISSASRFFISQSNSNSSISPVTLAWSFIIHRLSDKLAVSPNPLFDSFVNGQMVGSDLNECSARLAKKSLDQGAFNYILQGFNALPLNIEYAAGYSSLLKAALRYISVTAPVAKTISAILSPFPNLSALFFSDPVAERALHLARAKFPIVIEPFLFMCRAAGTLCIDLLQDMDTYMQELPKGFKHFKLSTEHPSIMELTTELCLFSSRRSDNHGGIILPPGSRGQILPGSTDSPVIVMWAHRFNGWGQLGRILENSALIGVSNFIMVDIIDFLTFLLESLDSNTASDFLKSCSAYLGDGDIIDVIVKLFDEALYGRKIDLAVVCVKFLTALIGKCPSRIWPYIRRSGLLEQIGNGGMVADILGSTETVTSDYKFTIAIIELVNALVSDAVSSSTNSKVSQKIKNSVLRDFIKHFVEVFESFSYWKYEDDSQCVVIAQSILTLFNRILTVFYAVDGQSEISEKVISVFDGSVRVLISVFLKSQGNDLRTLQPILNGIKSSSNSLLPLDFNDYLQANELDWILTVLRFVSNVVRIRSMINSLPSILESQLYAKSEELAHLYVRYSVLH</sequence>
<keyword evidence="6" id="KW-0906">Nuclear pore complex</keyword>
<dbReference type="STRING" id="857566.A0A1E3PN16"/>
<dbReference type="GO" id="GO:0017056">
    <property type="term" value="F:structural constituent of nuclear pore"/>
    <property type="evidence" value="ECO:0007669"/>
    <property type="project" value="InterPro"/>
</dbReference>
<keyword evidence="7" id="KW-0539">Nucleus</keyword>
<evidence type="ECO:0000256" key="1">
    <source>
        <dbReference type="ARBA" id="ARBA00004567"/>
    </source>
</evidence>
<organism evidence="12 13">
    <name type="scientific">Nadsonia fulvescens var. elongata DSM 6958</name>
    <dbReference type="NCBI Taxonomy" id="857566"/>
    <lineage>
        <taxon>Eukaryota</taxon>
        <taxon>Fungi</taxon>
        <taxon>Dikarya</taxon>
        <taxon>Ascomycota</taxon>
        <taxon>Saccharomycotina</taxon>
        <taxon>Dipodascomycetes</taxon>
        <taxon>Dipodascales</taxon>
        <taxon>Dipodascales incertae sedis</taxon>
        <taxon>Nadsonia</taxon>
    </lineage>
</organism>
<evidence type="ECO:0000256" key="2">
    <source>
        <dbReference type="ARBA" id="ARBA00022448"/>
    </source>
</evidence>
<gene>
    <name evidence="12" type="ORF">NADFUDRAFT_82525</name>
</gene>
<evidence type="ECO:0000256" key="7">
    <source>
        <dbReference type="ARBA" id="ARBA00023242"/>
    </source>
</evidence>
<evidence type="ECO:0000256" key="4">
    <source>
        <dbReference type="ARBA" id="ARBA00022927"/>
    </source>
</evidence>
<evidence type="ECO:0000259" key="11">
    <source>
        <dbReference type="Pfam" id="PF21093"/>
    </source>
</evidence>
<dbReference type="Proteomes" id="UP000095009">
    <property type="component" value="Unassembled WGS sequence"/>
</dbReference>